<dbReference type="EMBL" id="CAADFR010000146">
    <property type="protein sequence ID" value="VFK43418.1"/>
    <property type="molecule type" value="Genomic_DNA"/>
</dbReference>
<evidence type="ECO:0000313" key="1">
    <source>
        <dbReference type="EMBL" id="VFK43418.1"/>
    </source>
</evidence>
<proteinExistence type="predicted"/>
<reference evidence="2" key="1">
    <citation type="submission" date="2019-02" db="EMBL/GenBank/DDBJ databases">
        <authorList>
            <person name="Gruber-Vodicka R. H."/>
            <person name="Seah K. B. B."/>
        </authorList>
    </citation>
    <scope>NUCLEOTIDE SEQUENCE</scope>
    <source>
        <strain evidence="2">BECK_S1320</strain>
        <strain evidence="1">BECK_S1321</strain>
    </source>
</reference>
<sequence>MITEAIILGAIEAAIYREDDRWRAIRLAPAGKETIDCTRSLALLMESHAERHALAEPLQDIHELEAHLRNWSRRYRALNLLIAGMDGQLTDGTRRTCIRAAEELLWDEDTSHFVRARLLGCPLPEEADIGGGLCLGSGMGDDSNCLFWSSPVLDSDIHARMMGEGLSGAGDRISAGFYRELLEIQTKIPMVRRILDEVLFFDPGIETNPEAARRAFIDAGVVADAALAFAAKSESALKQLVVDYSENPSLVAELGKPRPVLKRFGSHIHELIKKKSEKFLVEEKFSRVRGPLTKFSDQEAVRFAIPRSHSTPFEIKPLEAPVEISELAYRYVTGGANPSQFPRALDFPLLAA</sequence>
<organism evidence="2">
    <name type="scientific">Candidatus Kentrum sp. SD</name>
    <dbReference type="NCBI Taxonomy" id="2126332"/>
    <lineage>
        <taxon>Bacteria</taxon>
        <taxon>Pseudomonadati</taxon>
        <taxon>Pseudomonadota</taxon>
        <taxon>Gammaproteobacteria</taxon>
        <taxon>Candidatus Kentrum</taxon>
    </lineage>
</organism>
<evidence type="ECO:0000313" key="2">
    <source>
        <dbReference type="EMBL" id="VFK48868.1"/>
    </source>
</evidence>
<dbReference type="EMBL" id="CAADFU010000146">
    <property type="protein sequence ID" value="VFK48868.1"/>
    <property type="molecule type" value="Genomic_DNA"/>
</dbReference>
<protein>
    <submittedName>
        <fullName evidence="2">Uncharacterized protein</fullName>
    </submittedName>
</protein>
<name>A0A450Z5C0_9GAMM</name>
<gene>
    <name evidence="2" type="ORF">BECKSD772E_GA0070983_11466</name>
    <name evidence="1" type="ORF">BECKSD772F_GA0070984_11466</name>
</gene>
<accession>A0A450Z5C0</accession>
<dbReference type="AlphaFoldDB" id="A0A450Z5C0"/>